<evidence type="ECO:0000256" key="1">
    <source>
        <dbReference type="ARBA" id="ARBA00023002"/>
    </source>
</evidence>
<dbReference type="AlphaFoldDB" id="A0A845QWI4"/>
<sequence>MHIKDKDLSSIQEVRDLVEKAKNAQQKLKLKSQEEIDKIVKGMAEEAYKQADRLAKMAAEETGFGVYEDKIVKNKVASKAVYDYIKDMKTIGIINEDKHRKIVEIATPVGVVAGLIPSTNPTSTAIYKSLISVKSGNTIVFSPHPSALNSIKETVDILQKKAEELGAPEGTINCTTIPHMEGTSALMKNDDVSLILATGGSAMVKAAYSSGTPALGVGPGNVPAFIERTADIDLAVKRILDSKTFDNGTICASEQAIVTENCIKNQVKKSLVQQGAYFLNSVEKKKVGDVIQDKSGKFNGKIAGKSAKEVARMAEIKVPNNTRVLIAEETNVGIKYPFSREKLSTILGFYSEEDWNSACDKCIELLNYGGLGHTLSIHSKDEEIIKAFALKKPASRILVNTPSAQGALGATTNLSPALTLGCGAVGGSATSDNVSPLNLIDIKRLAYGVKEVEDLADEYETNKCKENDSNADLDVEAITRLVMEQLQNIK</sequence>
<feature type="domain" description="Aldehyde dehydrogenase" evidence="2">
    <location>
        <begin position="12"/>
        <end position="326"/>
    </location>
</feature>
<dbReference type="InterPro" id="IPR015590">
    <property type="entry name" value="Aldehyde_DH_dom"/>
</dbReference>
<keyword evidence="1 3" id="KW-0560">Oxidoreductase</keyword>
<dbReference type="Gene3D" id="3.40.309.10">
    <property type="entry name" value="Aldehyde Dehydrogenase, Chain A, domain 2"/>
    <property type="match status" value="1"/>
</dbReference>
<dbReference type="Proteomes" id="UP000467132">
    <property type="component" value="Unassembled WGS sequence"/>
</dbReference>
<comment type="caution">
    <text evidence="3">The sequence shown here is derived from an EMBL/GenBank/DDBJ whole genome shotgun (WGS) entry which is preliminary data.</text>
</comment>
<dbReference type="RefSeq" id="WP_160196636.1">
    <property type="nucleotide sequence ID" value="NZ_QXXA01000005.1"/>
</dbReference>
<accession>A0A845QWI4</accession>
<name>A0A845QWI4_9CLOT</name>
<dbReference type="NCBIfam" id="TIGR02518">
    <property type="entry name" value="EutH_ACDH"/>
    <property type="match status" value="1"/>
</dbReference>
<dbReference type="SUPFAM" id="SSF53720">
    <property type="entry name" value="ALDH-like"/>
    <property type="match status" value="1"/>
</dbReference>
<proteinExistence type="predicted"/>
<keyword evidence="4" id="KW-1185">Reference proteome</keyword>
<dbReference type="EMBL" id="QXXA01000005">
    <property type="protein sequence ID" value="NBI06149.1"/>
    <property type="molecule type" value="Genomic_DNA"/>
</dbReference>
<dbReference type="InterPro" id="IPR016162">
    <property type="entry name" value="Ald_DH_N"/>
</dbReference>
<evidence type="ECO:0000313" key="4">
    <source>
        <dbReference type="Proteomes" id="UP000467132"/>
    </source>
</evidence>
<dbReference type="EC" id="1.2.1.10" evidence="3"/>
<protein>
    <submittedName>
        <fullName evidence="3">Acetaldehyde dehydrogenase (Acetylating)</fullName>
        <ecNumber evidence="3">1.2.1.10</ecNumber>
    </submittedName>
</protein>
<dbReference type="PANTHER" id="PTHR11699">
    <property type="entry name" value="ALDEHYDE DEHYDROGENASE-RELATED"/>
    <property type="match status" value="1"/>
</dbReference>
<dbReference type="Pfam" id="PF00171">
    <property type="entry name" value="Aldedh"/>
    <property type="match status" value="1"/>
</dbReference>
<dbReference type="InterPro" id="IPR016161">
    <property type="entry name" value="Ald_DH/histidinol_DH"/>
</dbReference>
<dbReference type="GO" id="GO:0008774">
    <property type="term" value="F:acetaldehyde dehydrogenase (acetylating) activity"/>
    <property type="evidence" value="ECO:0007669"/>
    <property type="project" value="UniProtKB-EC"/>
</dbReference>
<dbReference type="CDD" id="cd07122">
    <property type="entry name" value="ALDH_F20_ACDH"/>
    <property type="match status" value="1"/>
</dbReference>
<gene>
    <name evidence="3" type="ORF">D3Z33_04650</name>
</gene>
<dbReference type="InterPro" id="IPR013357">
    <property type="entry name" value="Acetaldehyde_DH_acetylating"/>
</dbReference>
<evidence type="ECO:0000259" key="2">
    <source>
        <dbReference type="Pfam" id="PF00171"/>
    </source>
</evidence>
<dbReference type="InterPro" id="IPR016163">
    <property type="entry name" value="Ald_DH_C"/>
</dbReference>
<evidence type="ECO:0000313" key="3">
    <source>
        <dbReference type="EMBL" id="NBI06149.1"/>
    </source>
</evidence>
<dbReference type="Gene3D" id="3.40.605.10">
    <property type="entry name" value="Aldehyde Dehydrogenase, Chain A, domain 1"/>
    <property type="match status" value="1"/>
</dbReference>
<dbReference type="OrthoDB" id="9804734at2"/>
<organism evidence="3 4">
    <name type="scientific">Senegalia massiliensis</name>
    <dbReference type="NCBI Taxonomy" id="1720316"/>
    <lineage>
        <taxon>Bacteria</taxon>
        <taxon>Bacillati</taxon>
        <taxon>Bacillota</taxon>
        <taxon>Clostridia</taxon>
        <taxon>Eubacteriales</taxon>
        <taxon>Clostridiaceae</taxon>
        <taxon>Senegalia</taxon>
    </lineage>
</organism>
<reference evidence="3 4" key="1">
    <citation type="submission" date="2018-08" db="EMBL/GenBank/DDBJ databases">
        <title>Murine metabolic-syndrome-specific gut microbial biobank.</title>
        <authorList>
            <person name="Liu C."/>
        </authorList>
    </citation>
    <scope>NUCLEOTIDE SEQUENCE [LARGE SCALE GENOMIC DNA]</scope>
    <source>
        <strain evidence="3 4">583</strain>
    </source>
</reference>